<comment type="similarity">
    <text evidence="3">Belongs to the PTPS family. QueD subfamily.</text>
</comment>
<evidence type="ECO:0000256" key="7">
    <source>
        <dbReference type="ARBA" id="ARBA00022833"/>
    </source>
</evidence>
<dbReference type="GO" id="GO:0070497">
    <property type="term" value="F:6-carboxytetrahydropterin synthase activity"/>
    <property type="evidence" value="ECO:0007669"/>
    <property type="project" value="UniProtKB-EC"/>
</dbReference>
<comment type="cofactor">
    <cofactor evidence="1">
        <name>Zn(2+)</name>
        <dbReference type="ChEBI" id="CHEBI:29105"/>
    </cofactor>
</comment>
<dbReference type="UniPathway" id="UPA00391"/>
<evidence type="ECO:0000313" key="11">
    <source>
        <dbReference type="EMBL" id="AQQ66272.1"/>
    </source>
</evidence>
<evidence type="ECO:0000256" key="3">
    <source>
        <dbReference type="ARBA" id="ARBA00008900"/>
    </source>
</evidence>
<dbReference type="EMBL" id="CP019650">
    <property type="protein sequence ID" value="AQQ66272.1"/>
    <property type="molecule type" value="Genomic_DNA"/>
</dbReference>
<dbReference type="Proteomes" id="UP000188219">
    <property type="component" value="Chromosome"/>
</dbReference>
<evidence type="ECO:0000256" key="9">
    <source>
        <dbReference type="ARBA" id="ARBA00031449"/>
    </source>
</evidence>
<evidence type="ECO:0000256" key="2">
    <source>
        <dbReference type="ARBA" id="ARBA00005061"/>
    </source>
</evidence>
<keyword evidence="8" id="KW-0456">Lyase</keyword>
<dbReference type="OrthoDB" id="9804698at2"/>
<keyword evidence="6" id="KW-0479">Metal-binding</keyword>
<dbReference type="PANTHER" id="PTHR12589:SF7">
    <property type="entry name" value="6-PYRUVOYL TETRAHYDROBIOPTERIN SYNTHASE"/>
    <property type="match status" value="1"/>
</dbReference>
<dbReference type="STRING" id="260552.Mag101_00360"/>
<comment type="pathway">
    <text evidence="2">Purine metabolism; 7-cyano-7-deazaguanine biosynthesis.</text>
</comment>
<dbReference type="KEGG" id="maga:Mag101_00360"/>
<dbReference type="Gene3D" id="3.30.479.10">
    <property type="entry name" value="6-pyruvoyl tetrahydropterin synthase/QueD"/>
    <property type="match status" value="1"/>
</dbReference>
<dbReference type="AlphaFoldDB" id="A0A1Q2M214"/>
<evidence type="ECO:0000256" key="4">
    <source>
        <dbReference type="ARBA" id="ARBA00012982"/>
    </source>
</evidence>
<organism evidence="11 12">
    <name type="scientific">Microbulbifer agarilyticus</name>
    <dbReference type="NCBI Taxonomy" id="260552"/>
    <lineage>
        <taxon>Bacteria</taxon>
        <taxon>Pseudomonadati</taxon>
        <taxon>Pseudomonadota</taxon>
        <taxon>Gammaproteobacteria</taxon>
        <taxon>Cellvibrionales</taxon>
        <taxon>Microbulbiferaceae</taxon>
        <taxon>Microbulbifer</taxon>
    </lineage>
</organism>
<evidence type="ECO:0000256" key="8">
    <source>
        <dbReference type="ARBA" id="ARBA00023239"/>
    </source>
</evidence>
<name>A0A1Q2M214_9GAMM</name>
<dbReference type="RefSeq" id="WP_077399211.1">
    <property type="nucleotide sequence ID" value="NZ_CP019650.1"/>
</dbReference>
<dbReference type="PANTHER" id="PTHR12589">
    <property type="entry name" value="PYRUVOYL TETRAHYDROBIOPTERIN SYNTHASE"/>
    <property type="match status" value="1"/>
</dbReference>
<evidence type="ECO:0000256" key="10">
    <source>
        <dbReference type="ARBA" id="ARBA00048807"/>
    </source>
</evidence>
<proteinExistence type="inferred from homology"/>
<protein>
    <recommendedName>
        <fullName evidence="5">6-carboxy-5,6,7,8-tetrahydropterin synthase</fullName>
        <ecNumber evidence="4">4.1.2.50</ecNumber>
    </recommendedName>
    <alternativeName>
        <fullName evidence="9">Queuosine biosynthesis protein QueD</fullName>
    </alternativeName>
</protein>
<dbReference type="InterPro" id="IPR007115">
    <property type="entry name" value="6-PTP_synth/QueD"/>
</dbReference>
<reference evidence="11" key="1">
    <citation type="submission" date="2017-02" db="EMBL/GenBank/DDBJ databases">
        <title>Genome of Microbulbifer agarilyticus GP101.</title>
        <authorList>
            <person name="Jung J."/>
            <person name="Bae S.S."/>
            <person name="Baek K."/>
        </authorList>
    </citation>
    <scope>NUCLEOTIDE SEQUENCE [LARGE SCALE GENOMIC DNA]</scope>
    <source>
        <strain evidence="11">GP101</strain>
    </source>
</reference>
<evidence type="ECO:0000256" key="5">
    <source>
        <dbReference type="ARBA" id="ARBA00018141"/>
    </source>
</evidence>
<keyword evidence="12" id="KW-1185">Reference proteome</keyword>
<dbReference type="SUPFAM" id="SSF55620">
    <property type="entry name" value="Tetrahydrobiopterin biosynthesis enzymes-like"/>
    <property type="match status" value="1"/>
</dbReference>
<comment type="catalytic activity">
    <reaction evidence="10">
        <text>7,8-dihydroneopterin 3'-triphosphate + H2O = 6-carboxy-5,6,7,8-tetrahydropterin + triphosphate + acetaldehyde + 2 H(+)</text>
        <dbReference type="Rhea" id="RHEA:27966"/>
        <dbReference type="ChEBI" id="CHEBI:15343"/>
        <dbReference type="ChEBI" id="CHEBI:15377"/>
        <dbReference type="ChEBI" id="CHEBI:15378"/>
        <dbReference type="ChEBI" id="CHEBI:18036"/>
        <dbReference type="ChEBI" id="CHEBI:58462"/>
        <dbReference type="ChEBI" id="CHEBI:61032"/>
        <dbReference type="EC" id="4.1.2.50"/>
    </reaction>
</comment>
<evidence type="ECO:0000313" key="12">
    <source>
        <dbReference type="Proteomes" id="UP000188219"/>
    </source>
</evidence>
<gene>
    <name evidence="11" type="ORF">Mag101_00360</name>
</gene>
<dbReference type="EC" id="4.1.2.50" evidence="4"/>
<keyword evidence="7" id="KW-0862">Zinc</keyword>
<accession>A0A1Q2M214</accession>
<dbReference type="Pfam" id="PF01242">
    <property type="entry name" value="PTPS"/>
    <property type="match status" value="1"/>
</dbReference>
<sequence>MAYKITKTFKLDMGHRTWSQDMRKGRGKEFYTDDMPYPYNKCANLHGHSLLVSVTLTSDTVDQQNFVMDTDLFKAPFQKIIDQMDHSFIIDKHDPLFPDIKNIVEKDNLRLYVVDFSPSFEGLSKYFFECMCEIIGRTEHAEDIEVSEVTVTGEHMAVEARYNAA</sequence>
<evidence type="ECO:0000256" key="6">
    <source>
        <dbReference type="ARBA" id="ARBA00022723"/>
    </source>
</evidence>
<dbReference type="GO" id="GO:0046872">
    <property type="term" value="F:metal ion binding"/>
    <property type="evidence" value="ECO:0007669"/>
    <property type="project" value="UniProtKB-KW"/>
</dbReference>
<dbReference type="InterPro" id="IPR038418">
    <property type="entry name" value="6-PTP_synth/QueD_sf"/>
</dbReference>
<evidence type="ECO:0000256" key="1">
    <source>
        <dbReference type="ARBA" id="ARBA00001947"/>
    </source>
</evidence>